<dbReference type="GO" id="GO:0016747">
    <property type="term" value="F:acyltransferase activity, transferring groups other than amino-acyl groups"/>
    <property type="evidence" value="ECO:0007669"/>
    <property type="project" value="TreeGrafter"/>
</dbReference>
<dbReference type="Pfam" id="PF02458">
    <property type="entry name" value="Transferase"/>
    <property type="match status" value="2"/>
</dbReference>
<name>A0A6A2Z9V5_HIBSY</name>
<reference evidence="2" key="1">
    <citation type="submission" date="2019-09" db="EMBL/GenBank/DDBJ databases">
        <title>Draft genome information of white flower Hibiscus syriacus.</title>
        <authorList>
            <person name="Kim Y.-M."/>
        </authorList>
    </citation>
    <scope>NUCLEOTIDE SEQUENCE [LARGE SCALE GENOMIC DNA]</scope>
    <source>
        <strain evidence="2">YM2019G1</strain>
    </source>
</reference>
<dbReference type="InterPro" id="IPR050317">
    <property type="entry name" value="Plant_Fungal_Acyltransferase"/>
</dbReference>
<comment type="caution">
    <text evidence="2">The sequence shown here is derived from an EMBL/GenBank/DDBJ whole genome shotgun (WGS) entry which is preliminary data.</text>
</comment>
<organism evidence="2 3">
    <name type="scientific">Hibiscus syriacus</name>
    <name type="common">Rose of Sharon</name>
    <dbReference type="NCBI Taxonomy" id="106335"/>
    <lineage>
        <taxon>Eukaryota</taxon>
        <taxon>Viridiplantae</taxon>
        <taxon>Streptophyta</taxon>
        <taxon>Embryophyta</taxon>
        <taxon>Tracheophyta</taxon>
        <taxon>Spermatophyta</taxon>
        <taxon>Magnoliopsida</taxon>
        <taxon>eudicotyledons</taxon>
        <taxon>Gunneridae</taxon>
        <taxon>Pentapetalae</taxon>
        <taxon>rosids</taxon>
        <taxon>malvids</taxon>
        <taxon>Malvales</taxon>
        <taxon>Malvaceae</taxon>
        <taxon>Malvoideae</taxon>
        <taxon>Hibiscus</taxon>
    </lineage>
</organism>
<proteinExistence type="inferred from homology"/>
<evidence type="ECO:0000313" key="2">
    <source>
        <dbReference type="EMBL" id="KAE8688230.1"/>
    </source>
</evidence>
<gene>
    <name evidence="2" type="ORF">F3Y22_tig00110988pilonHSYRG00085</name>
</gene>
<protein>
    <submittedName>
        <fullName evidence="2">Titin-like</fullName>
    </submittedName>
</protein>
<dbReference type="Gene3D" id="3.30.559.10">
    <property type="entry name" value="Chloramphenicol acetyltransferase-like domain"/>
    <property type="match status" value="1"/>
</dbReference>
<accession>A0A6A2Z9V5</accession>
<dbReference type="EMBL" id="VEPZ02001191">
    <property type="protein sequence ID" value="KAE8688230.1"/>
    <property type="molecule type" value="Genomic_DNA"/>
</dbReference>
<dbReference type="Proteomes" id="UP000436088">
    <property type="component" value="Unassembled WGS sequence"/>
</dbReference>
<dbReference type="PANTHER" id="PTHR31642">
    <property type="entry name" value="TRICHOTHECENE 3-O-ACETYLTRANSFERASE"/>
    <property type="match status" value="1"/>
</dbReference>
<sequence length="281" mass="31563">MVVTHYRASTWGSDEALLESSNEGVVLVERRQWHWQLLATELRCGGVVVACTLDQRIADAYSANMFLVSWANCLDPSPSLWTKLESFSASQWKMVALRAAKDGFKFTKMGIVVDGRVRLGEGDEHKASLMGSYFGNVLCIPFGSQGVNKLIEKPLWWVANQVHDFLDQAVRKDHFLGMIDWVEAHRPEPALAKIYINGSQEGPAFVVSSGQRFPVSKVDFGWDRPVFGSYHFPWGGRGFWICNADAKSCQRRRLGGLHAPFQKAIGADRSRSWQCVEAPHF</sequence>
<evidence type="ECO:0000313" key="3">
    <source>
        <dbReference type="Proteomes" id="UP000436088"/>
    </source>
</evidence>
<dbReference type="AlphaFoldDB" id="A0A6A2Z9V5"/>
<comment type="similarity">
    <text evidence="1">Belongs to the plant acyltransferase family.</text>
</comment>
<dbReference type="InterPro" id="IPR023213">
    <property type="entry name" value="CAT-like_dom_sf"/>
</dbReference>
<evidence type="ECO:0000256" key="1">
    <source>
        <dbReference type="ARBA" id="ARBA00009861"/>
    </source>
</evidence>
<dbReference type="PANTHER" id="PTHR31642:SF266">
    <property type="entry name" value="HXXXD-TYPE ACYL-TRANSFERASE FAMILY PROTEIN"/>
    <property type="match status" value="1"/>
</dbReference>
<keyword evidence="3" id="KW-1185">Reference proteome</keyword>